<protein>
    <submittedName>
        <fullName evidence="1">Uncharacterized protein</fullName>
    </submittedName>
</protein>
<evidence type="ECO:0000313" key="1">
    <source>
        <dbReference type="EMBL" id="KAK2639583.1"/>
    </source>
</evidence>
<sequence length="147" mass="16363">MLTLSAYIRDCISTFVWVLCGRVIRRLRGMAVVQHFVLLVKSYCSCICWHGSESTRALIGSEKVDLCTEMFLEFIPPLRLAMEDAVLVDFNAISFPAKDITAESYEKIASWGCCSTFCPASKRAAAAATAYVSMEARFTRDQTVTPL</sequence>
<evidence type="ECO:0000313" key="2">
    <source>
        <dbReference type="Proteomes" id="UP001280121"/>
    </source>
</evidence>
<accession>A0AAD9TPG5</accession>
<reference evidence="1" key="1">
    <citation type="journal article" date="2023" name="Plant J.">
        <title>Genome sequences and population genomics provide insights into the demographic history, inbreeding, and mutation load of two 'living fossil' tree species of Dipteronia.</title>
        <authorList>
            <person name="Feng Y."/>
            <person name="Comes H.P."/>
            <person name="Chen J."/>
            <person name="Zhu S."/>
            <person name="Lu R."/>
            <person name="Zhang X."/>
            <person name="Li P."/>
            <person name="Qiu J."/>
            <person name="Olsen K.M."/>
            <person name="Qiu Y."/>
        </authorList>
    </citation>
    <scope>NUCLEOTIDE SEQUENCE</scope>
    <source>
        <strain evidence="1">KIB01</strain>
    </source>
</reference>
<gene>
    <name evidence="1" type="ORF">Ddye_027378</name>
</gene>
<proteinExistence type="predicted"/>
<comment type="caution">
    <text evidence="1">The sequence shown here is derived from an EMBL/GenBank/DDBJ whole genome shotgun (WGS) entry which is preliminary data.</text>
</comment>
<dbReference type="EMBL" id="JANJYI010000008">
    <property type="protein sequence ID" value="KAK2639583.1"/>
    <property type="molecule type" value="Genomic_DNA"/>
</dbReference>
<name>A0AAD9TPG5_9ROSI</name>
<organism evidence="1 2">
    <name type="scientific">Dipteronia dyeriana</name>
    <dbReference type="NCBI Taxonomy" id="168575"/>
    <lineage>
        <taxon>Eukaryota</taxon>
        <taxon>Viridiplantae</taxon>
        <taxon>Streptophyta</taxon>
        <taxon>Embryophyta</taxon>
        <taxon>Tracheophyta</taxon>
        <taxon>Spermatophyta</taxon>
        <taxon>Magnoliopsida</taxon>
        <taxon>eudicotyledons</taxon>
        <taxon>Gunneridae</taxon>
        <taxon>Pentapetalae</taxon>
        <taxon>rosids</taxon>
        <taxon>malvids</taxon>
        <taxon>Sapindales</taxon>
        <taxon>Sapindaceae</taxon>
        <taxon>Hippocastanoideae</taxon>
        <taxon>Acereae</taxon>
        <taxon>Dipteronia</taxon>
    </lineage>
</organism>
<dbReference type="AlphaFoldDB" id="A0AAD9TPG5"/>
<keyword evidence="2" id="KW-1185">Reference proteome</keyword>
<dbReference type="Proteomes" id="UP001280121">
    <property type="component" value="Unassembled WGS sequence"/>
</dbReference>